<comment type="caution">
    <text evidence="2">The sequence shown here is derived from an EMBL/GenBank/DDBJ whole genome shotgun (WGS) entry which is preliminary data.</text>
</comment>
<dbReference type="EMBL" id="JACHOO010000006">
    <property type="protein sequence ID" value="MBB5753791.1"/>
    <property type="molecule type" value="Genomic_DNA"/>
</dbReference>
<dbReference type="Proteomes" id="UP000523821">
    <property type="component" value="Unassembled WGS sequence"/>
</dbReference>
<evidence type="ECO:0000313" key="3">
    <source>
        <dbReference type="Proteomes" id="UP000523821"/>
    </source>
</evidence>
<gene>
    <name evidence="2" type="ORF">GGQ63_002866</name>
</gene>
<feature type="region of interest" description="Disordered" evidence="1">
    <location>
        <begin position="1"/>
        <end position="43"/>
    </location>
</feature>
<accession>A0A7W9FNE1</accession>
<organism evidence="2 3">
    <name type="scientific">Prosthecomicrobium pneumaticum</name>
    <dbReference type="NCBI Taxonomy" id="81895"/>
    <lineage>
        <taxon>Bacteria</taxon>
        <taxon>Pseudomonadati</taxon>
        <taxon>Pseudomonadota</taxon>
        <taxon>Alphaproteobacteria</taxon>
        <taxon>Hyphomicrobiales</taxon>
        <taxon>Kaistiaceae</taxon>
        <taxon>Prosthecomicrobium</taxon>
    </lineage>
</organism>
<proteinExistence type="predicted"/>
<protein>
    <submittedName>
        <fullName evidence="2">Uncharacterized protein</fullName>
    </submittedName>
</protein>
<name>A0A7W9FNE1_9HYPH</name>
<sequence>MSNQDTRAGIQHQVRNSANPPKVNSQNPAWKNEAIASAGGKKK</sequence>
<feature type="compositionally biased region" description="Polar residues" evidence="1">
    <location>
        <begin position="13"/>
        <end position="29"/>
    </location>
</feature>
<dbReference type="AlphaFoldDB" id="A0A7W9FNE1"/>
<evidence type="ECO:0000256" key="1">
    <source>
        <dbReference type="SAM" id="MobiDB-lite"/>
    </source>
</evidence>
<evidence type="ECO:0000313" key="2">
    <source>
        <dbReference type="EMBL" id="MBB5753791.1"/>
    </source>
</evidence>
<keyword evidence="3" id="KW-1185">Reference proteome</keyword>
<reference evidence="2 3" key="1">
    <citation type="submission" date="2020-08" db="EMBL/GenBank/DDBJ databases">
        <title>Genomic Encyclopedia of Type Strains, Phase IV (KMG-IV): sequencing the most valuable type-strain genomes for metagenomic binning, comparative biology and taxonomic classification.</title>
        <authorList>
            <person name="Goeker M."/>
        </authorList>
    </citation>
    <scope>NUCLEOTIDE SEQUENCE [LARGE SCALE GENOMIC DNA]</scope>
    <source>
        <strain evidence="2 3">DSM 16268</strain>
    </source>
</reference>